<reference evidence="2" key="1">
    <citation type="submission" date="2024-02" db="UniProtKB">
        <authorList>
            <consortium name="WormBaseParasite"/>
        </authorList>
    </citation>
    <scope>IDENTIFICATION</scope>
</reference>
<dbReference type="WBParaSite" id="TCONS_00011845.p1">
    <property type="protein sequence ID" value="TCONS_00011845.p1"/>
    <property type="gene ID" value="XLOC_006795"/>
</dbReference>
<evidence type="ECO:0000313" key="2">
    <source>
        <dbReference type="WBParaSite" id="TCONS_00011845.p1"/>
    </source>
</evidence>
<evidence type="ECO:0000313" key="1">
    <source>
        <dbReference type="Proteomes" id="UP000035681"/>
    </source>
</evidence>
<dbReference type="AlphaFoldDB" id="A0AAF5DGH9"/>
<name>A0AAF5DGH9_STRER</name>
<protein>
    <submittedName>
        <fullName evidence="2">Mediator of RNA polymerase II transcription subunit 24</fullName>
    </submittedName>
</protein>
<organism evidence="1 2">
    <name type="scientific">Strongyloides stercoralis</name>
    <name type="common">Threadworm</name>
    <dbReference type="NCBI Taxonomy" id="6248"/>
    <lineage>
        <taxon>Eukaryota</taxon>
        <taxon>Metazoa</taxon>
        <taxon>Ecdysozoa</taxon>
        <taxon>Nematoda</taxon>
        <taxon>Chromadorea</taxon>
        <taxon>Rhabditida</taxon>
        <taxon>Tylenchina</taxon>
        <taxon>Panagrolaimomorpha</taxon>
        <taxon>Strongyloidoidea</taxon>
        <taxon>Strongyloididae</taxon>
        <taxon>Strongyloides</taxon>
    </lineage>
</organism>
<sequence length="1336" mass="155591">MPEQDIVVKIFNIIKCAALGKVKNSEFSSIIRNTIKNKILTKKEMHQVCGLIIKSLFEEEKYSLKYFNLLESLINLCVISGDIVIGAILKTKFEKLENKHIGNFFLLFRFVDFLVSKKKPVSSKGNDTMKLAEEILSIFNWYVELITWNGSENFTNYVVKRLFILLKNRYNCVLLHAVSKKSSECKKLLESRALVLEDKYPVISTYIRENVLIFKSILERPYLTGLKHDFEAVSSMITIYATTRRLESAKDIAEAIYMISKNLQFTKTKMLYDMFKGILYNFVNNKTAHEGNLLFSFAIVKFPKIIKSLLYDLRVLDKMDIVTILGKLVTESKIINIVESQCKFCFWEILIRELRRHDLINESDMNDAISIRSSEYNNKEDEFEEALYLKPNLNFSLEEGLNAWESLIKLPFDNLSTVFTGLKHVIKEGGDSFDGILMTIWFKEELGNLTRLFSKINYLCQCKNDSLDENSKAIRLELFDITLILLFKLYYHFPDFSIEEFVGLTKEEDNDNEENFLFYIWNVNINKNVNIPKDCDENVSELDWNNIQVTVINDLSDDIETELNQIFSEKEDDENKYIRKSLEQEDKKIIQDNEEKMECTENEIESEDFNKNIEEKNEEEIKKENMDDEKMSKDNYIKTDNLKCIEKVENEEDIKIRKIVNDLYEDKPFWNEESDFTQIIKLIPKIAYTLCEDLRKKLYEKNAIWCFRSIPSFIICLFQSLETACNTRARNDVLDAIQLVFKKGNFEDKTLYDRWHFVFNILGNKVNELIRDKCYLPPGAHYLITGCKRILPVLGYKEIPNSNLIADAMVYTIKQNFVFPEVINIMDRKINTKGVNLWCDLCFQEILRLETPDELDLTTSLLLSMGFCKPDECFNQITKHIVDSILNADTWYIATHQPGRSALARLLVRSMCCMIWVAENKKHKKIFNNQISNVEIDPNINTLEIVFSRFYKETLSGHLKPTVSFILEFIYEMAIAPQTPELSKLYSFVSRKFIFNLARLDPFSVTIDIYYRIFNFDDNGDNGILQFATLNQIFLYNEFFELYIYLLYVYNKMDLMNWAVIYSDVLEESKEVLIENVTDFVSILSEEADDLDLLCSMASEPVVVYENVEKDGTFEKLYEKLNKEHPEVMYVVQVMGNKAKQDEIFSRMMASKYGLILQVFSVDEALNGFKFDNPEAAFEQFCSHIENRLTKMVEEENNGLDLTVYFDIDPIDRQLASKSKNEEKTLKLLEYKLEKLGLKDILTTEAYESSLLVTGYPTEWNSYKVGGIFSDFPVEDVLIVGKGISLVTFETKFIAAQAAANIINLKSEDKNKYVLLPLIEDVRCASKKLTLIPNVC</sequence>
<keyword evidence="1" id="KW-1185">Reference proteome</keyword>
<dbReference type="GO" id="GO:0016592">
    <property type="term" value="C:mediator complex"/>
    <property type="evidence" value="ECO:0007669"/>
    <property type="project" value="InterPro"/>
</dbReference>
<dbReference type="Pfam" id="PF11277">
    <property type="entry name" value="Med24_N"/>
    <property type="match status" value="1"/>
</dbReference>
<dbReference type="InterPro" id="IPR021429">
    <property type="entry name" value="Mediator_Med24"/>
</dbReference>
<proteinExistence type="predicted"/>
<accession>A0AAF5DGH9</accession>
<dbReference type="Proteomes" id="UP000035681">
    <property type="component" value="Unplaced"/>
</dbReference>